<dbReference type="KEGG" id="btrm:SAMEA390648700185"/>
<dbReference type="InterPro" id="IPR011935">
    <property type="entry name" value="CHP02231"/>
</dbReference>
<dbReference type="PANTHER" id="PTHR31005">
    <property type="entry name" value="DUF4139 DOMAIN-CONTAINING PROTEIN"/>
    <property type="match status" value="1"/>
</dbReference>
<evidence type="ECO:0000259" key="2">
    <source>
        <dbReference type="Pfam" id="PF13598"/>
    </source>
</evidence>
<dbReference type="InterPro" id="IPR025554">
    <property type="entry name" value="DUF4140"/>
</dbReference>
<evidence type="ECO:0000313" key="4">
    <source>
        <dbReference type="EMBL" id="SAI66285.1"/>
    </source>
</evidence>
<name>A0A157S7B3_9BORD</name>
<feature type="domain" description="DUF4139" evidence="2">
    <location>
        <begin position="207"/>
        <end position="520"/>
    </location>
</feature>
<accession>A0A157S7B3</accession>
<keyword evidence="1" id="KW-0175">Coiled coil</keyword>
<feature type="domain" description="DUF4140" evidence="3">
    <location>
        <begin position="17"/>
        <end position="114"/>
    </location>
</feature>
<dbReference type="PATRIC" id="fig|123899.6.peg.172"/>
<evidence type="ECO:0000256" key="1">
    <source>
        <dbReference type="SAM" id="Coils"/>
    </source>
</evidence>
<protein>
    <submittedName>
        <fullName evidence="4">Uncharacterized conserved protein</fullName>
    </submittedName>
</protein>
<organism evidence="4 5">
    <name type="scientific">Bordetella trematum</name>
    <dbReference type="NCBI Taxonomy" id="123899"/>
    <lineage>
        <taxon>Bacteria</taxon>
        <taxon>Pseudomonadati</taxon>
        <taxon>Pseudomonadota</taxon>
        <taxon>Betaproteobacteria</taxon>
        <taxon>Burkholderiales</taxon>
        <taxon>Alcaligenaceae</taxon>
        <taxon>Bordetella</taxon>
    </lineage>
</organism>
<dbReference type="PANTHER" id="PTHR31005:SF8">
    <property type="entry name" value="DUF4139 DOMAIN-CONTAINING PROTEIN"/>
    <property type="match status" value="1"/>
</dbReference>
<dbReference type="AlphaFoldDB" id="A0A157S7B3"/>
<feature type="coiled-coil region" evidence="1">
    <location>
        <begin position="78"/>
        <end position="112"/>
    </location>
</feature>
<dbReference type="eggNOG" id="COG5316">
    <property type="taxonomic scope" value="Bacteria"/>
</dbReference>
<dbReference type="STRING" id="123899.SAMEA3906487_00185"/>
<reference evidence="4 5" key="1">
    <citation type="submission" date="2016-04" db="EMBL/GenBank/DDBJ databases">
        <authorList>
            <consortium name="Pathogen Informatics"/>
        </authorList>
    </citation>
    <scope>NUCLEOTIDE SEQUENCE [LARGE SCALE GENOMIC DNA]</scope>
    <source>
        <strain evidence="4 5">H044680328</strain>
    </source>
</reference>
<gene>
    <name evidence="4" type="ORF">SAMEA3906487_00185</name>
</gene>
<dbReference type="EMBL" id="LT546645">
    <property type="protein sequence ID" value="SAI66285.1"/>
    <property type="molecule type" value="Genomic_DNA"/>
</dbReference>
<dbReference type="Pfam" id="PF13600">
    <property type="entry name" value="DUF4140"/>
    <property type="match status" value="1"/>
</dbReference>
<sequence>MPGWGWAAALPSTIEAVTVYPDRAVVTRQASVSLGAGEHELVFERLPASLQDNSLQVSAHSTGQATLLDVKTATAYLSESANSREQALQQQIRDLQARLNALEDEAAVLENQREWVALMQRGATEPGRDGARLTIEQLNAVQAQSADTLARALSGLRRVAEQRDALERELNALEQSQQQLRQDSAQRSKTVTLRVQLAKPGKVDVGLSYAVAGARWTPAYDARLRGAKGQVDLGYYGVVQQRTGEDWDKVRLTLSTARPSLGGAAPQSLPWILDVAPPPPPMPAPRPAPVADARQARMAYAQAATARSQARMAEEIALPQAELNDQATSASFALSAPASVPADNSAQRVAITRASLPATLRYEAVPGLRETAFLSAKASNDTAYPMLGGPLNSFLDDAFIAASTIKTVMPGEELELALGADEGIAVKRDLVNRFTENTGFSGSGRRVTYEYKIKAKNNKTAAVQLQLSDRLPVSRNEKIVVKLLSPGDVTRGDEGKLSWTWDLGPGQSRETTLKFSIDYPADLPVQGL</sequence>
<proteinExistence type="predicted"/>
<dbReference type="InterPro" id="IPR037291">
    <property type="entry name" value="DUF4139"/>
</dbReference>
<evidence type="ECO:0000259" key="3">
    <source>
        <dbReference type="Pfam" id="PF13600"/>
    </source>
</evidence>
<dbReference type="OrthoDB" id="9777444at2"/>
<dbReference type="NCBIfam" id="TIGR02231">
    <property type="entry name" value="mucoidy inhibitor MuiA family protein"/>
    <property type="match status" value="1"/>
</dbReference>
<dbReference type="Proteomes" id="UP000076825">
    <property type="component" value="Chromosome 1"/>
</dbReference>
<dbReference type="Pfam" id="PF13598">
    <property type="entry name" value="DUF4139"/>
    <property type="match status" value="1"/>
</dbReference>
<evidence type="ECO:0000313" key="5">
    <source>
        <dbReference type="Proteomes" id="UP000076825"/>
    </source>
</evidence>
<keyword evidence="5" id="KW-1185">Reference proteome</keyword>
<feature type="coiled-coil region" evidence="1">
    <location>
        <begin position="149"/>
        <end position="186"/>
    </location>
</feature>